<dbReference type="AlphaFoldDB" id="A0A1I5AZ48"/>
<reference evidence="3" key="1">
    <citation type="submission" date="2016-10" db="EMBL/GenBank/DDBJ databases">
        <authorList>
            <person name="Varghese N."/>
            <person name="Submissions S."/>
        </authorList>
    </citation>
    <scope>NUCLEOTIDE SEQUENCE [LARGE SCALE GENOMIC DNA]</scope>
    <source>
        <strain evidence="3">DSM 15282</strain>
    </source>
</reference>
<gene>
    <name evidence="2" type="ORF">SAMN04488519_101320</name>
</gene>
<keyword evidence="1" id="KW-0812">Transmembrane</keyword>
<organism evidence="2 3">
    <name type="scientific">Algoriphagus ornithinivorans</name>
    <dbReference type="NCBI Taxonomy" id="226506"/>
    <lineage>
        <taxon>Bacteria</taxon>
        <taxon>Pseudomonadati</taxon>
        <taxon>Bacteroidota</taxon>
        <taxon>Cytophagia</taxon>
        <taxon>Cytophagales</taxon>
        <taxon>Cyclobacteriaceae</taxon>
        <taxon>Algoriphagus</taxon>
    </lineage>
</organism>
<accession>A0A1I5AZ48</accession>
<feature type="transmembrane region" description="Helical" evidence="1">
    <location>
        <begin position="110"/>
        <end position="127"/>
    </location>
</feature>
<dbReference type="EMBL" id="FOVW01000001">
    <property type="protein sequence ID" value="SFN67489.1"/>
    <property type="molecule type" value="Genomic_DNA"/>
</dbReference>
<evidence type="ECO:0000313" key="2">
    <source>
        <dbReference type="EMBL" id="SFN67489.1"/>
    </source>
</evidence>
<keyword evidence="3" id="KW-1185">Reference proteome</keyword>
<keyword evidence="1" id="KW-0472">Membrane</keyword>
<evidence type="ECO:0000256" key="1">
    <source>
        <dbReference type="SAM" id="Phobius"/>
    </source>
</evidence>
<proteinExistence type="predicted"/>
<name>A0A1I5AZ48_9BACT</name>
<feature type="transmembrane region" description="Helical" evidence="1">
    <location>
        <begin position="42"/>
        <end position="60"/>
    </location>
</feature>
<keyword evidence="1" id="KW-1133">Transmembrane helix</keyword>
<evidence type="ECO:0000313" key="3">
    <source>
        <dbReference type="Proteomes" id="UP000199564"/>
    </source>
</evidence>
<sequence>MESMKLERNKRVKKLAIWTWTWVATMAIATFGPEFIWDNHPFLTPFAIVVNLANGVLMILANRDLFNHFDELERKIHLEAMGITLGLAVVVGLTFSLLDQKDIIPFDAEIGYLVMFIGITYMIALVINRKRYL</sequence>
<protein>
    <submittedName>
        <fullName evidence="2">Uncharacterized protein</fullName>
    </submittedName>
</protein>
<feature type="transmembrane region" description="Helical" evidence="1">
    <location>
        <begin position="80"/>
        <end position="98"/>
    </location>
</feature>
<dbReference type="Proteomes" id="UP000199564">
    <property type="component" value="Unassembled WGS sequence"/>
</dbReference>
<feature type="transmembrane region" description="Helical" evidence="1">
    <location>
        <begin position="15"/>
        <end position="36"/>
    </location>
</feature>